<dbReference type="GO" id="GO:0006281">
    <property type="term" value="P:DNA repair"/>
    <property type="evidence" value="ECO:0007669"/>
    <property type="project" value="TreeGrafter"/>
</dbReference>
<keyword evidence="4" id="KW-0378">Hydrolase</keyword>
<dbReference type="EMBL" id="JAKUCV010001262">
    <property type="protein sequence ID" value="KAJ4847104.1"/>
    <property type="molecule type" value="Genomic_DNA"/>
</dbReference>
<evidence type="ECO:0000256" key="2">
    <source>
        <dbReference type="ARBA" id="ARBA00022723"/>
    </source>
</evidence>
<keyword evidence="8" id="KW-0539">Nucleus</keyword>
<evidence type="ECO:0000256" key="8">
    <source>
        <dbReference type="ARBA" id="ARBA00023242"/>
    </source>
</evidence>
<keyword evidence="3" id="KW-0547">Nucleotide-binding</keyword>
<feature type="compositionally biased region" description="Pro residues" evidence="9">
    <location>
        <begin position="78"/>
        <end position="103"/>
    </location>
</feature>
<accession>A0A9Q0GEE7</accession>
<evidence type="ECO:0000256" key="6">
    <source>
        <dbReference type="ARBA" id="ARBA00022833"/>
    </source>
</evidence>
<dbReference type="InterPro" id="IPR000330">
    <property type="entry name" value="SNF2_N"/>
</dbReference>
<dbReference type="InterPro" id="IPR038718">
    <property type="entry name" value="SNF2-like_sf"/>
</dbReference>
<sequence length="404" mass="44147">MAVVRERRQLNLRCPLPELSERRPRFPLPLPPSSTAPPSAAIETILRSSSPAPPSTLPSATPTSTSPSPATPLTSSPAPRPPSSSPSQAPSPAPTSSPPPPAISSPWSAAPTTASSSATRTTASLWGCHRWPHSRIETYMVGFVLANIVGLKYYSDRITGRELVGLVREPLNPYDGNAIKVLNTLSVQVGHIERSVAAVLSPLIDSHRVTVERIVPNSGAKNKFRISCQVHLFARLEDFEVVRSAISGAVMVLLPPLHSPLGSSDAMAVRERSKERDGVKSLDEVFKLADERARKEGQMGHLEPQTEIIKSPLFPHQKEVLWWLVNRENSTELPPFWEERDGEYVNVLTNFHTDKRPEPLRGGILADDMGLGKTLTLLSLIALDKCGGNTGWEFVWSGRLLIIH</sequence>
<evidence type="ECO:0000256" key="7">
    <source>
        <dbReference type="ARBA" id="ARBA00022840"/>
    </source>
</evidence>
<dbReference type="GO" id="GO:0003676">
    <property type="term" value="F:nucleic acid binding"/>
    <property type="evidence" value="ECO:0007669"/>
    <property type="project" value="InterPro"/>
</dbReference>
<dbReference type="SMART" id="SM00910">
    <property type="entry name" value="HIRAN"/>
    <property type="match status" value="1"/>
</dbReference>
<dbReference type="GO" id="GO:0016818">
    <property type="term" value="F:hydrolase activity, acting on acid anhydrides, in phosphorus-containing anhydrides"/>
    <property type="evidence" value="ECO:0007669"/>
    <property type="project" value="InterPro"/>
</dbReference>
<dbReference type="InterPro" id="IPR014905">
    <property type="entry name" value="HIRAN"/>
</dbReference>
<reference evidence="11" key="2">
    <citation type="journal article" date="2023" name="Plants (Basel)">
        <title>Annotation of the Turnera subulata (Passifloraceae) Draft Genome Reveals the S-Locus Evolved after the Divergence of Turneroideae from Passifloroideae in a Stepwise Manner.</title>
        <authorList>
            <person name="Henning P.M."/>
            <person name="Roalson E.H."/>
            <person name="Mir W."/>
            <person name="McCubbin A.G."/>
            <person name="Shore J.S."/>
        </authorList>
    </citation>
    <scope>NUCLEOTIDE SEQUENCE</scope>
    <source>
        <strain evidence="11">F60SS</strain>
    </source>
</reference>
<dbReference type="GO" id="GO:0008270">
    <property type="term" value="F:zinc ion binding"/>
    <property type="evidence" value="ECO:0007669"/>
    <property type="project" value="InterPro"/>
</dbReference>
<evidence type="ECO:0000259" key="10">
    <source>
        <dbReference type="SMART" id="SM00910"/>
    </source>
</evidence>
<reference evidence="11" key="1">
    <citation type="submission" date="2022-02" db="EMBL/GenBank/DDBJ databases">
        <authorList>
            <person name="Henning P.M."/>
            <person name="McCubbin A.G."/>
            <person name="Shore J.S."/>
        </authorList>
    </citation>
    <scope>NUCLEOTIDE SEQUENCE</scope>
    <source>
        <strain evidence="11">F60SS</strain>
        <tissue evidence="11">Leaves</tissue>
    </source>
</reference>
<evidence type="ECO:0000313" key="11">
    <source>
        <dbReference type="EMBL" id="KAJ4847104.1"/>
    </source>
</evidence>
<dbReference type="GO" id="GO:0005524">
    <property type="term" value="F:ATP binding"/>
    <property type="evidence" value="ECO:0007669"/>
    <property type="project" value="UniProtKB-KW"/>
</dbReference>
<feature type="domain" description="HIRAN" evidence="10">
    <location>
        <begin position="141"/>
        <end position="236"/>
    </location>
</feature>
<comment type="subcellular location">
    <subcellularLocation>
        <location evidence="1">Nucleus</location>
    </subcellularLocation>
</comment>
<organism evidence="11 12">
    <name type="scientific">Turnera subulata</name>
    <dbReference type="NCBI Taxonomy" id="218843"/>
    <lineage>
        <taxon>Eukaryota</taxon>
        <taxon>Viridiplantae</taxon>
        <taxon>Streptophyta</taxon>
        <taxon>Embryophyta</taxon>
        <taxon>Tracheophyta</taxon>
        <taxon>Spermatophyta</taxon>
        <taxon>Magnoliopsida</taxon>
        <taxon>eudicotyledons</taxon>
        <taxon>Gunneridae</taxon>
        <taxon>Pentapetalae</taxon>
        <taxon>rosids</taxon>
        <taxon>fabids</taxon>
        <taxon>Malpighiales</taxon>
        <taxon>Passifloraceae</taxon>
        <taxon>Turnera</taxon>
    </lineage>
</organism>
<dbReference type="Proteomes" id="UP001141552">
    <property type="component" value="Unassembled WGS sequence"/>
</dbReference>
<evidence type="ECO:0000256" key="5">
    <source>
        <dbReference type="ARBA" id="ARBA00022806"/>
    </source>
</evidence>
<dbReference type="PANTHER" id="PTHR45626:SF17">
    <property type="entry name" value="HELICASE-LIKE TRANSCRIPTION FACTOR"/>
    <property type="match status" value="1"/>
</dbReference>
<dbReference type="OrthoDB" id="1735757at2759"/>
<dbReference type="Pfam" id="PF00176">
    <property type="entry name" value="SNF2-rel_dom"/>
    <property type="match status" value="1"/>
</dbReference>
<feature type="compositionally biased region" description="Pro residues" evidence="9">
    <location>
        <begin position="26"/>
        <end position="35"/>
    </location>
</feature>
<dbReference type="SUPFAM" id="SSF52540">
    <property type="entry name" value="P-loop containing nucleoside triphosphate hydrolases"/>
    <property type="match status" value="1"/>
</dbReference>
<name>A0A9Q0GEE7_9ROSI</name>
<dbReference type="PRINTS" id="PR01217">
    <property type="entry name" value="PRICHEXTENSN"/>
</dbReference>
<feature type="compositionally biased region" description="Low complexity" evidence="9">
    <location>
        <begin position="57"/>
        <end position="77"/>
    </location>
</feature>
<dbReference type="GO" id="GO:0005634">
    <property type="term" value="C:nucleus"/>
    <property type="evidence" value="ECO:0007669"/>
    <property type="project" value="UniProtKB-SubCell"/>
</dbReference>
<keyword evidence="2" id="KW-0479">Metal-binding</keyword>
<keyword evidence="12" id="KW-1185">Reference proteome</keyword>
<dbReference type="AlphaFoldDB" id="A0A9Q0GEE7"/>
<comment type="caution">
    <text evidence="11">The sequence shown here is derived from an EMBL/GenBank/DDBJ whole genome shotgun (WGS) entry which is preliminary data.</text>
</comment>
<dbReference type="Gene3D" id="3.30.70.2330">
    <property type="match status" value="1"/>
</dbReference>
<gene>
    <name evidence="11" type="ORF">Tsubulata_043761</name>
</gene>
<keyword evidence="5" id="KW-0347">Helicase</keyword>
<evidence type="ECO:0000256" key="3">
    <source>
        <dbReference type="ARBA" id="ARBA00022741"/>
    </source>
</evidence>
<dbReference type="Pfam" id="PF08797">
    <property type="entry name" value="HIRAN"/>
    <property type="match status" value="1"/>
</dbReference>
<evidence type="ECO:0000256" key="4">
    <source>
        <dbReference type="ARBA" id="ARBA00022801"/>
    </source>
</evidence>
<keyword evidence="6" id="KW-0862">Zinc</keyword>
<proteinExistence type="predicted"/>
<dbReference type="Gene3D" id="3.40.50.10810">
    <property type="entry name" value="Tandem AAA-ATPase domain"/>
    <property type="match status" value="1"/>
</dbReference>
<dbReference type="PANTHER" id="PTHR45626">
    <property type="entry name" value="TRANSCRIPTION TERMINATION FACTOR 2-RELATED"/>
    <property type="match status" value="1"/>
</dbReference>
<dbReference type="InterPro" id="IPR050628">
    <property type="entry name" value="SNF2_RAD54_helicase_TF"/>
</dbReference>
<evidence type="ECO:0000313" key="12">
    <source>
        <dbReference type="Proteomes" id="UP001141552"/>
    </source>
</evidence>
<protein>
    <recommendedName>
        <fullName evidence="10">HIRAN domain-containing protein</fullName>
    </recommendedName>
</protein>
<dbReference type="GO" id="GO:0004386">
    <property type="term" value="F:helicase activity"/>
    <property type="evidence" value="ECO:0007669"/>
    <property type="project" value="UniProtKB-KW"/>
</dbReference>
<keyword evidence="7" id="KW-0067">ATP-binding</keyword>
<feature type="region of interest" description="Disordered" evidence="9">
    <location>
        <begin position="14"/>
        <end position="116"/>
    </location>
</feature>
<evidence type="ECO:0000256" key="9">
    <source>
        <dbReference type="SAM" id="MobiDB-lite"/>
    </source>
</evidence>
<dbReference type="InterPro" id="IPR027417">
    <property type="entry name" value="P-loop_NTPase"/>
</dbReference>
<dbReference type="GO" id="GO:0008094">
    <property type="term" value="F:ATP-dependent activity, acting on DNA"/>
    <property type="evidence" value="ECO:0007669"/>
    <property type="project" value="TreeGrafter"/>
</dbReference>
<evidence type="ECO:0000256" key="1">
    <source>
        <dbReference type="ARBA" id="ARBA00004123"/>
    </source>
</evidence>
<feature type="compositionally biased region" description="Low complexity" evidence="9">
    <location>
        <begin position="104"/>
        <end position="116"/>
    </location>
</feature>